<dbReference type="GeneID" id="28942011"/>
<dbReference type="AlphaFoldDB" id="A0A0W4ZDX2"/>
<dbReference type="CDD" id="cd09392">
    <property type="entry name" value="LIM2_Lrg1p_like"/>
    <property type="match status" value="1"/>
</dbReference>
<dbReference type="InterPro" id="IPR008936">
    <property type="entry name" value="Rho_GTPase_activation_prot"/>
</dbReference>
<protein>
    <recommendedName>
        <fullName evidence="8">Rho-GAP domain-containing protein</fullName>
    </recommendedName>
</protein>
<keyword evidence="7" id="KW-1185">Reference proteome</keyword>
<dbReference type="PROSITE" id="PS50238">
    <property type="entry name" value="RHOGAP"/>
    <property type="match status" value="1"/>
</dbReference>
<evidence type="ECO:0000259" key="5">
    <source>
        <dbReference type="PROSITE" id="PS50238"/>
    </source>
</evidence>
<accession>A0A0W4ZDX2</accession>
<dbReference type="OrthoDB" id="20689at2759"/>
<dbReference type="PANTHER" id="PTHR15670:SF4">
    <property type="entry name" value="RHO GTPASE-ACTIVATING PROTEIN 11A"/>
    <property type="match status" value="1"/>
</dbReference>
<evidence type="ECO:0000313" key="7">
    <source>
        <dbReference type="Proteomes" id="UP000053447"/>
    </source>
</evidence>
<dbReference type="VEuPathDB" id="FungiDB:T551_03493"/>
<dbReference type="RefSeq" id="XP_018228105.1">
    <property type="nucleotide sequence ID" value="XM_018375756.1"/>
</dbReference>
<dbReference type="SMART" id="SM00324">
    <property type="entry name" value="RhoGAP"/>
    <property type="match status" value="1"/>
</dbReference>
<dbReference type="GO" id="GO:0000935">
    <property type="term" value="C:division septum"/>
    <property type="evidence" value="ECO:0007669"/>
    <property type="project" value="EnsemblFungi"/>
</dbReference>
<evidence type="ECO:0000313" key="6">
    <source>
        <dbReference type="EMBL" id="KTW26576.1"/>
    </source>
</evidence>
<comment type="caution">
    <text evidence="6">The sequence shown here is derived from an EMBL/GenBank/DDBJ whole genome shotgun (WGS) entry which is preliminary data.</text>
</comment>
<feature type="domain" description="LIM zinc-binding" evidence="4">
    <location>
        <begin position="452"/>
        <end position="515"/>
    </location>
</feature>
<dbReference type="PROSITE" id="PS50023">
    <property type="entry name" value="LIM_DOMAIN_2"/>
    <property type="match status" value="3"/>
</dbReference>
<keyword evidence="2 3" id="KW-0862">Zinc</keyword>
<name>A0A0W4ZDX2_PNEJ7</name>
<evidence type="ECO:0000259" key="4">
    <source>
        <dbReference type="PROSITE" id="PS50023"/>
    </source>
</evidence>
<dbReference type="GO" id="GO:0051285">
    <property type="term" value="C:cell cortex of cell tip"/>
    <property type="evidence" value="ECO:0007669"/>
    <property type="project" value="EnsemblFungi"/>
</dbReference>
<dbReference type="eggNOG" id="KOG2710">
    <property type="taxonomic scope" value="Eukaryota"/>
</dbReference>
<evidence type="ECO:0008006" key="8">
    <source>
        <dbReference type="Google" id="ProtNLM"/>
    </source>
</evidence>
<proteinExistence type="predicted"/>
<dbReference type="SUPFAM" id="SSF57716">
    <property type="entry name" value="Glucocorticoid receptor-like (DNA-binding domain)"/>
    <property type="match status" value="2"/>
</dbReference>
<dbReference type="InterPro" id="IPR042869">
    <property type="entry name" value="ARHGAP11A/B"/>
</dbReference>
<gene>
    <name evidence="6" type="ORF">T551_03493</name>
</gene>
<dbReference type="GO" id="GO:0032956">
    <property type="term" value="P:regulation of actin cytoskeleton organization"/>
    <property type="evidence" value="ECO:0007669"/>
    <property type="project" value="EnsemblFungi"/>
</dbReference>
<organism evidence="6 7">
    <name type="scientific">Pneumocystis jirovecii (strain RU7)</name>
    <name type="common">Human pneumocystis pneumonia agent</name>
    <dbReference type="NCBI Taxonomy" id="1408657"/>
    <lineage>
        <taxon>Eukaryota</taxon>
        <taxon>Fungi</taxon>
        <taxon>Dikarya</taxon>
        <taxon>Ascomycota</taxon>
        <taxon>Taphrinomycotina</taxon>
        <taxon>Pneumocystomycetes</taxon>
        <taxon>Pneumocystaceae</taxon>
        <taxon>Pneumocystis</taxon>
    </lineage>
</organism>
<evidence type="ECO:0000256" key="3">
    <source>
        <dbReference type="PROSITE-ProRule" id="PRU00125"/>
    </source>
</evidence>
<dbReference type="SUPFAM" id="SSF48350">
    <property type="entry name" value="GTPase activation domain, GAP"/>
    <property type="match status" value="1"/>
</dbReference>
<dbReference type="EMBL" id="LFWA01000017">
    <property type="protein sequence ID" value="KTW26576.1"/>
    <property type="molecule type" value="Genomic_DNA"/>
</dbReference>
<dbReference type="Pfam" id="PF00620">
    <property type="entry name" value="RhoGAP"/>
    <property type="match status" value="1"/>
</dbReference>
<dbReference type="GO" id="GO:0046872">
    <property type="term" value="F:metal ion binding"/>
    <property type="evidence" value="ECO:0007669"/>
    <property type="project" value="UniProtKB-KW"/>
</dbReference>
<dbReference type="Pfam" id="PF00412">
    <property type="entry name" value="LIM"/>
    <property type="match status" value="2"/>
</dbReference>
<feature type="domain" description="LIM zinc-binding" evidence="4">
    <location>
        <begin position="78"/>
        <end position="141"/>
    </location>
</feature>
<sequence length="1017" mass="119588">MYDYSNQNKLESSLEPISPTSSIIWIVQRDFVVKTVENKLFLSGSVSYLEPFLGIAKQNKLKLLKSTNDNNQFSKENKTCSICQEKITDMFVEVMGMILHSECFKCYDCHKTLVSNFFLINDPKENEQRPLCETDYFRRSDLLCISCGKALQEMYIVALNKKYHINHFTCSICSTTFTPEDSYYVYRKNIYCYFHYFTRFAIKCNGCRFIISKQFTEILRNGQKEYWHVGCYAIYKFWKVKLALQTKNLNDFLKSNFSSKHLLEQEKILKEKVYRIWEVLSRFERSFVACISSMLLHISNGNYIDEIISAKNFVEHVESLFLALDWLKFSFHEFNEKFILYNREVKLFFRKIVYFFSFLLTTWKLRIKRLGTTDKILSLTLGLSRYLKYLTKISLIGALQLEKDNINPTAVYDFLDYLDSLKLGVRLSNDFNNEEMSFKLLFSIEYNDITSNICMICQKNIKEKCVRIGNKRCHIYCLKCSKCNKDMEHEPRNARWNKTSKSILCLGCSTTDSEEFLQVTEFSQYIFLLRIILLQLYITFKDNSIVPHLFGTLSLETCNFFENQEDFSLTYNNFETRLSIDDKVYFKILKDAQNLYKFRLNSKLYNDDFEFFNVNGKITNINEKGKKRKSSVFQYQYLNNSLMESKFKIQSENISQISTPKPDKELIIDNSTETKTYLSSLSILETFVIKHIAILSIEPLVRGFFSLDELLDLVKPKKRGFFRKVTRTFRSTNDYKKKYKKKEVFGVPLEILVEENGVNSEHGMVPGRLYIPGFIDEIISAMKQMDVSVEGIFRKNGNIKRLNDFTESIDNNFNSLSFNDESPIQLAALMKKFLRELPEPLLTFKLHKLFLASQKIDDENTRYRALHLTCCLLPKCHLNCMEAIFLFLNWVASFANINKESGNKMDIYNLATVITPDILYSKNRKTRVDEAILAIKVVYTLIEFIDKFSLVPTDLLSTLHDLCMLIKNPDLNIKDMLKEYEKILEINSLKNAKLSPIKKFIRHNEYKVFRQKKRELI</sequence>
<dbReference type="eggNOG" id="KOG1703">
    <property type="taxonomic scope" value="Eukaryota"/>
</dbReference>
<dbReference type="PANTHER" id="PTHR15670">
    <property type="entry name" value="RHO GTPASE ACTIVATING PROTEIN 11A"/>
    <property type="match status" value="1"/>
</dbReference>
<feature type="domain" description="Rho-GAP" evidence="5">
    <location>
        <begin position="747"/>
        <end position="949"/>
    </location>
</feature>
<reference evidence="7" key="1">
    <citation type="journal article" date="2016" name="Nat. Commun.">
        <title>Genome analysis of three Pneumocystis species reveals adaptation mechanisms to life exclusively in mammalian hosts.</title>
        <authorList>
            <person name="Ma L."/>
            <person name="Chen Z."/>
            <person name="Huang D.W."/>
            <person name="Kutty G."/>
            <person name="Ishihara M."/>
            <person name="Wang H."/>
            <person name="Abouelleil A."/>
            <person name="Bishop L."/>
            <person name="Davey E."/>
            <person name="Deng R."/>
            <person name="Deng X."/>
            <person name="Fan L."/>
            <person name="Fantoni G."/>
            <person name="Fitzgerald M."/>
            <person name="Gogineni E."/>
            <person name="Goldberg J.M."/>
            <person name="Handley G."/>
            <person name="Hu X."/>
            <person name="Huber C."/>
            <person name="Jiao X."/>
            <person name="Jones K."/>
            <person name="Levin J.Z."/>
            <person name="Liu Y."/>
            <person name="Macdonald P."/>
            <person name="Melnikov A."/>
            <person name="Raley C."/>
            <person name="Sassi M."/>
            <person name="Sherman B.T."/>
            <person name="Song X."/>
            <person name="Sykes S."/>
            <person name="Tran B."/>
            <person name="Walsh L."/>
            <person name="Xia Y."/>
            <person name="Yang J."/>
            <person name="Young S."/>
            <person name="Zeng Q."/>
            <person name="Zheng X."/>
            <person name="Stephens R."/>
            <person name="Nusbaum C."/>
            <person name="Birren B.W."/>
            <person name="Azadi P."/>
            <person name="Lempicki R.A."/>
            <person name="Cuomo C.A."/>
            <person name="Kovacs J.A."/>
        </authorList>
    </citation>
    <scope>NUCLEOTIDE SEQUENCE [LARGE SCALE GENOMIC DNA]</scope>
    <source>
        <strain evidence="7">RU7</strain>
    </source>
</reference>
<evidence type="ECO:0000256" key="2">
    <source>
        <dbReference type="ARBA" id="ARBA00022833"/>
    </source>
</evidence>
<dbReference type="GO" id="GO:0005096">
    <property type="term" value="F:GTPase activator activity"/>
    <property type="evidence" value="ECO:0007669"/>
    <property type="project" value="EnsemblFungi"/>
</dbReference>
<dbReference type="PROSITE" id="PS00478">
    <property type="entry name" value="LIM_DOMAIN_1"/>
    <property type="match status" value="2"/>
</dbReference>
<dbReference type="InterPro" id="IPR000198">
    <property type="entry name" value="RhoGAP_dom"/>
</dbReference>
<dbReference type="InterPro" id="IPR001781">
    <property type="entry name" value="Znf_LIM"/>
</dbReference>
<dbReference type="GO" id="GO:0007165">
    <property type="term" value="P:signal transduction"/>
    <property type="evidence" value="ECO:0007669"/>
    <property type="project" value="InterPro"/>
</dbReference>
<keyword evidence="3" id="KW-0440">LIM domain</keyword>
<evidence type="ECO:0000256" key="1">
    <source>
        <dbReference type="ARBA" id="ARBA00022723"/>
    </source>
</evidence>
<dbReference type="GO" id="GO:1903338">
    <property type="term" value="P:regulation of cell wall organization or biogenesis"/>
    <property type="evidence" value="ECO:0007669"/>
    <property type="project" value="EnsemblFungi"/>
</dbReference>
<dbReference type="SMART" id="SM00132">
    <property type="entry name" value="LIM"/>
    <property type="match status" value="3"/>
</dbReference>
<keyword evidence="1 3" id="KW-0479">Metal-binding</keyword>
<dbReference type="STRING" id="1408657.A0A0W4ZDX2"/>
<feature type="domain" description="LIM zinc-binding" evidence="4">
    <location>
        <begin position="142"/>
        <end position="202"/>
    </location>
</feature>
<dbReference type="Gene3D" id="2.10.110.10">
    <property type="entry name" value="Cysteine Rich Protein"/>
    <property type="match status" value="3"/>
</dbReference>
<dbReference type="Proteomes" id="UP000053447">
    <property type="component" value="Unassembled WGS sequence"/>
</dbReference>
<dbReference type="Gene3D" id="1.10.555.10">
    <property type="entry name" value="Rho GTPase activation protein"/>
    <property type="match status" value="1"/>
</dbReference>